<keyword evidence="2" id="KW-0812">Transmembrane</keyword>
<reference evidence="4 5" key="1">
    <citation type="journal article" date="2019" name="Emerg. Microbes Infect.">
        <title>Comprehensive subspecies identification of 175 nontuberculous mycobacteria species based on 7547 genomic profiles.</title>
        <authorList>
            <person name="Matsumoto Y."/>
            <person name="Kinjo T."/>
            <person name="Motooka D."/>
            <person name="Nabeya D."/>
            <person name="Jung N."/>
            <person name="Uechi K."/>
            <person name="Horii T."/>
            <person name="Iida T."/>
            <person name="Fujita J."/>
            <person name="Nakamura S."/>
        </authorList>
    </citation>
    <scope>NUCLEOTIDE SEQUENCE [LARGE SCALE GENOMIC DNA]</scope>
    <source>
        <strain evidence="4 5">JCM 12375</strain>
    </source>
</reference>
<evidence type="ECO:0000256" key="1">
    <source>
        <dbReference type="SAM" id="MobiDB-lite"/>
    </source>
</evidence>
<dbReference type="InterPro" id="IPR015943">
    <property type="entry name" value="WD40/YVTN_repeat-like_dom_sf"/>
</dbReference>
<protein>
    <recommendedName>
        <fullName evidence="3">Pyrrolo-quinoline quinone repeat domain-containing protein</fullName>
    </recommendedName>
</protein>
<gene>
    <name evidence="4" type="ORF">MMAGJ_46140</name>
</gene>
<evidence type="ECO:0000313" key="4">
    <source>
        <dbReference type="EMBL" id="BBX35332.1"/>
    </source>
</evidence>
<accession>A0ABM7HXL8</accession>
<dbReference type="Proteomes" id="UP000465622">
    <property type="component" value="Chromosome"/>
</dbReference>
<dbReference type="Pfam" id="PF13360">
    <property type="entry name" value="PQQ_2"/>
    <property type="match status" value="1"/>
</dbReference>
<organism evidence="4 5">
    <name type="scientific">Mycolicibacterium mageritense</name>
    <name type="common">Mycobacterium mageritense</name>
    <dbReference type="NCBI Taxonomy" id="53462"/>
    <lineage>
        <taxon>Bacteria</taxon>
        <taxon>Bacillati</taxon>
        <taxon>Actinomycetota</taxon>
        <taxon>Actinomycetes</taxon>
        <taxon>Mycobacteriales</taxon>
        <taxon>Mycobacteriaceae</taxon>
        <taxon>Mycolicibacterium</taxon>
    </lineage>
</organism>
<feature type="transmembrane region" description="Helical" evidence="2">
    <location>
        <begin position="68"/>
        <end position="91"/>
    </location>
</feature>
<evidence type="ECO:0000256" key="2">
    <source>
        <dbReference type="SAM" id="Phobius"/>
    </source>
</evidence>
<dbReference type="SUPFAM" id="SSF50998">
    <property type="entry name" value="Quinoprotein alcohol dehydrogenase-like"/>
    <property type="match status" value="1"/>
</dbReference>
<name>A0ABM7HXL8_MYCME</name>
<proteinExistence type="predicted"/>
<feature type="domain" description="Pyrrolo-quinoline quinone repeat" evidence="3">
    <location>
        <begin position="244"/>
        <end position="401"/>
    </location>
</feature>
<keyword evidence="2" id="KW-1133">Transmembrane helix</keyword>
<dbReference type="EMBL" id="AP022567">
    <property type="protein sequence ID" value="BBX35332.1"/>
    <property type="molecule type" value="Genomic_DNA"/>
</dbReference>
<evidence type="ECO:0000313" key="5">
    <source>
        <dbReference type="Proteomes" id="UP000465622"/>
    </source>
</evidence>
<dbReference type="InterPro" id="IPR011047">
    <property type="entry name" value="Quinoprotein_ADH-like_sf"/>
</dbReference>
<dbReference type="InterPro" id="IPR002372">
    <property type="entry name" value="PQQ_rpt_dom"/>
</dbReference>
<evidence type="ECO:0000259" key="3">
    <source>
        <dbReference type="Pfam" id="PF13360"/>
    </source>
</evidence>
<feature type="compositionally biased region" description="Pro residues" evidence="1">
    <location>
        <begin position="51"/>
        <end position="62"/>
    </location>
</feature>
<feature type="region of interest" description="Disordered" evidence="1">
    <location>
        <begin position="112"/>
        <end position="131"/>
    </location>
</feature>
<sequence>MVNQWGPADQGNPFGTPEVRPEPPPVFGASPFGASPFGVPPQPAWGQQPVPGYPPPPPPPPRRTGKTIGIVVAAIVAVIALAIGGVVVWQFRSGGSSDTDMTAGLAEVASGEVRPPADVEPPSLSAAPTTARWTYSPGSDSPYMQVLGGDSKTVIVMVKDSIVGLDAASGSQVWQQPWPESNGAYPYCVVGTSGETAVCDGGSKTAVILDMKTGSTKSTVSDQESAYAYGGAGLLAVVDNTHGITVLDDSGQQLWKKSMTGTVVPFLDQGIVAAQAPTGTQFYDAKTGDDVFSIGFVDDLIATSRGIAVAVRGSSIDVEPGRFPKQRIDFYSFTGKKAWSIPEDQHYRLPKTSSTGRFDLARSVRNGTSGVALPVVYSEDRGEIAGVDDATGEILWSQQVPLVPHTLPSLAGIGELCLVGIPTDEQGHGKIRARKCTDGTGALIAAPEETSNYNLVVADGDQTVIGGGQPATAYDASTGQQLWQWGEPDIGATVTWVGDGLYGYVRGTVSRLA</sequence>
<keyword evidence="2" id="KW-0472">Membrane</keyword>
<dbReference type="RefSeq" id="WP_131524548.1">
    <property type="nucleotide sequence ID" value="NZ_AP022567.1"/>
</dbReference>
<keyword evidence="5" id="KW-1185">Reference proteome</keyword>
<feature type="region of interest" description="Disordered" evidence="1">
    <location>
        <begin position="1"/>
        <end position="64"/>
    </location>
</feature>
<dbReference type="Gene3D" id="2.130.10.10">
    <property type="entry name" value="YVTN repeat-like/Quinoprotein amine dehydrogenase"/>
    <property type="match status" value="2"/>
</dbReference>